<evidence type="ECO:0000313" key="1">
    <source>
        <dbReference type="EMBL" id="OTP77749.1"/>
    </source>
</evidence>
<dbReference type="AlphaFoldDB" id="A0A242N247"/>
<sequence length="39" mass="4497">MQRRWYLAQPVRWQMSPVKGWGVPSAERAVLASPMISLL</sequence>
<dbReference type="Proteomes" id="UP000194546">
    <property type="component" value="Unassembled WGS sequence"/>
</dbReference>
<name>A0A242N247_CABSO</name>
<evidence type="ECO:0000313" key="2">
    <source>
        <dbReference type="Proteomes" id="UP000194546"/>
    </source>
</evidence>
<comment type="caution">
    <text evidence="1">The sequence shown here is derived from an EMBL/GenBank/DDBJ whole genome shotgun (WGS) entry which is preliminary data.</text>
</comment>
<reference evidence="1 2" key="1">
    <citation type="submission" date="2017-03" db="EMBL/GenBank/DDBJ databases">
        <title>Genome analysis of strain PAMC 26510.</title>
        <authorList>
            <person name="Oh H.-M."/>
            <person name="Yang J.-A."/>
        </authorList>
    </citation>
    <scope>NUCLEOTIDE SEQUENCE [LARGE SCALE GENOMIC DNA]</scope>
    <source>
        <strain evidence="1 2">PAMC 26510</strain>
    </source>
</reference>
<protein>
    <submittedName>
        <fullName evidence="1">Uncharacterized protein</fullName>
    </submittedName>
</protein>
<organism evidence="1 2">
    <name type="scientific">Caballeronia sordidicola</name>
    <name type="common">Burkholderia sordidicola</name>
    <dbReference type="NCBI Taxonomy" id="196367"/>
    <lineage>
        <taxon>Bacteria</taxon>
        <taxon>Pseudomonadati</taxon>
        <taxon>Pseudomonadota</taxon>
        <taxon>Betaproteobacteria</taxon>
        <taxon>Burkholderiales</taxon>
        <taxon>Burkholderiaceae</taxon>
        <taxon>Caballeronia</taxon>
    </lineage>
</organism>
<proteinExistence type="predicted"/>
<gene>
    <name evidence="1" type="ORF">PAMC26510_08750</name>
</gene>
<accession>A0A242N247</accession>
<dbReference type="EMBL" id="NBTY01000052">
    <property type="protein sequence ID" value="OTP77749.1"/>
    <property type="molecule type" value="Genomic_DNA"/>
</dbReference>